<protein>
    <submittedName>
        <fullName evidence="1">11287_t:CDS:1</fullName>
    </submittedName>
</protein>
<organism evidence="1 2">
    <name type="scientific">Cetraspora pellucida</name>
    <dbReference type="NCBI Taxonomy" id="1433469"/>
    <lineage>
        <taxon>Eukaryota</taxon>
        <taxon>Fungi</taxon>
        <taxon>Fungi incertae sedis</taxon>
        <taxon>Mucoromycota</taxon>
        <taxon>Glomeromycotina</taxon>
        <taxon>Glomeromycetes</taxon>
        <taxon>Diversisporales</taxon>
        <taxon>Gigasporaceae</taxon>
        <taxon>Cetraspora</taxon>
    </lineage>
</organism>
<accession>A0ACA9NAC5</accession>
<evidence type="ECO:0000313" key="2">
    <source>
        <dbReference type="Proteomes" id="UP000789366"/>
    </source>
</evidence>
<evidence type="ECO:0000313" key="1">
    <source>
        <dbReference type="EMBL" id="CAG8645064.1"/>
    </source>
</evidence>
<proteinExistence type="predicted"/>
<sequence length="131" mass="14872">MSTSNIMINDTSEETRFFIADTLSISLDIANMLSISFDIANTPSIPLDITDTPSISLDINDMLSFHLNTKSTSPLLSNIKNISYLLLGDDVFLDINDNENDKNKFVYDMYDLEKAIAFKFRNEEIDNQVNF</sequence>
<gene>
    <name evidence="1" type="ORF">SPELUC_LOCUS8708</name>
</gene>
<dbReference type="EMBL" id="CAJVPW010013439">
    <property type="protein sequence ID" value="CAG8645064.1"/>
    <property type="molecule type" value="Genomic_DNA"/>
</dbReference>
<keyword evidence="2" id="KW-1185">Reference proteome</keyword>
<reference evidence="1" key="1">
    <citation type="submission" date="2021-06" db="EMBL/GenBank/DDBJ databases">
        <authorList>
            <person name="Kallberg Y."/>
            <person name="Tangrot J."/>
            <person name="Rosling A."/>
        </authorList>
    </citation>
    <scope>NUCLEOTIDE SEQUENCE</scope>
    <source>
        <strain evidence="1">28 12/20/2015</strain>
    </source>
</reference>
<comment type="caution">
    <text evidence="1">The sequence shown here is derived from an EMBL/GenBank/DDBJ whole genome shotgun (WGS) entry which is preliminary data.</text>
</comment>
<name>A0ACA9NAC5_9GLOM</name>
<dbReference type="Proteomes" id="UP000789366">
    <property type="component" value="Unassembled WGS sequence"/>
</dbReference>